<feature type="region of interest" description="Disordered" evidence="2">
    <location>
        <begin position="153"/>
        <end position="205"/>
    </location>
</feature>
<evidence type="ECO:0000313" key="4">
    <source>
        <dbReference type="WBParaSite" id="scaffold8676_cov194.g13266"/>
    </source>
</evidence>
<dbReference type="WBParaSite" id="scaffold8676_cov194.g13266">
    <property type="protein sequence ID" value="scaffold8676_cov194.g13266"/>
    <property type="gene ID" value="scaffold8676_cov194.g13266"/>
</dbReference>
<feature type="region of interest" description="Disordered" evidence="2">
    <location>
        <begin position="296"/>
        <end position="416"/>
    </location>
</feature>
<feature type="compositionally biased region" description="Polar residues" evidence="2">
    <location>
        <begin position="372"/>
        <end position="387"/>
    </location>
</feature>
<organism evidence="3 4">
    <name type="scientific">Meloidogyne javanica</name>
    <name type="common">Root-knot nematode worm</name>
    <dbReference type="NCBI Taxonomy" id="6303"/>
    <lineage>
        <taxon>Eukaryota</taxon>
        <taxon>Metazoa</taxon>
        <taxon>Ecdysozoa</taxon>
        <taxon>Nematoda</taxon>
        <taxon>Chromadorea</taxon>
        <taxon>Rhabditida</taxon>
        <taxon>Tylenchina</taxon>
        <taxon>Tylenchomorpha</taxon>
        <taxon>Tylenchoidea</taxon>
        <taxon>Meloidogynidae</taxon>
        <taxon>Meloidogyninae</taxon>
        <taxon>Meloidogyne</taxon>
        <taxon>Meloidogyne incognita group</taxon>
    </lineage>
</organism>
<protein>
    <submittedName>
        <fullName evidence="4">Uncharacterized protein</fullName>
    </submittedName>
</protein>
<feature type="compositionally biased region" description="Low complexity" evidence="2">
    <location>
        <begin position="356"/>
        <end position="371"/>
    </location>
</feature>
<dbReference type="AlphaFoldDB" id="A0A915NA89"/>
<feature type="compositionally biased region" description="Polar residues" evidence="2">
    <location>
        <begin position="296"/>
        <end position="316"/>
    </location>
</feature>
<evidence type="ECO:0000256" key="1">
    <source>
        <dbReference type="SAM" id="Coils"/>
    </source>
</evidence>
<feature type="compositionally biased region" description="Low complexity" evidence="2">
    <location>
        <begin position="153"/>
        <end position="188"/>
    </location>
</feature>
<reference evidence="4" key="1">
    <citation type="submission" date="2022-11" db="UniProtKB">
        <authorList>
            <consortium name="WormBaseParasite"/>
        </authorList>
    </citation>
    <scope>IDENTIFICATION</scope>
</reference>
<feature type="coiled-coil region" evidence="1">
    <location>
        <begin position="69"/>
        <end position="96"/>
    </location>
</feature>
<dbReference type="Proteomes" id="UP000887561">
    <property type="component" value="Unplaced"/>
</dbReference>
<keyword evidence="1" id="KW-0175">Coiled coil</keyword>
<name>A0A915NA89_MELJA</name>
<evidence type="ECO:0000256" key="2">
    <source>
        <dbReference type="SAM" id="MobiDB-lite"/>
    </source>
</evidence>
<proteinExistence type="predicted"/>
<sequence>MLHQNSPTSTPSTRASSSSFSFFNSRIFGSFLANNSSHPMMFDFPTLPPHLLDPNGYAQSPVGQLSRSNAVLMRENQQLTNRVQDLENSLRDHVAHLNSVYFTLHQHYGFDALQLPGGELVHLSQFKGPEVVLLLLLQQKQLQQIRHKQPPLLSSLSPTATSSLPSQFSQQHSPPSTSSDSACYSSNSVEQQIVSGPSSTESSSISAAFSSTSSLDPVEMLRQLCIKSSTDQQSTEQIQGYVGWLKEQENGENRDEEEKQRLLEYFRAQQVQAQVQQPLIINEDNRKYSINSTLTTASSDGWRSARSETVPSTSEQQNEDNCEKPPNSRATWPPRFPLMNKTRKFRSIQFLGNRRSTSSSSVSPHPTSTTTALLSGNHRGNSSTSPRGISGIGRHSPHSPNNNERKQQKTRIGIGPMATAACRNTLRIGGIDSRGGAKRNLL</sequence>
<keyword evidence="3" id="KW-1185">Reference proteome</keyword>
<accession>A0A915NA89</accession>
<evidence type="ECO:0000313" key="3">
    <source>
        <dbReference type="Proteomes" id="UP000887561"/>
    </source>
</evidence>
<feature type="compositionally biased region" description="Low complexity" evidence="2">
    <location>
        <begin position="195"/>
        <end position="205"/>
    </location>
</feature>